<evidence type="ECO:0000256" key="1">
    <source>
        <dbReference type="SAM" id="MobiDB-lite"/>
    </source>
</evidence>
<dbReference type="Proteomes" id="UP001054902">
    <property type="component" value="Unassembled WGS sequence"/>
</dbReference>
<organism evidence="3 4">
    <name type="scientific">Chaetoceros tenuissimus</name>
    <dbReference type="NCBI Taxonomy" id="426638"/>
    <lineage>
        <taxon>Eukaryota</taxon>
        <taxon>Sar</taxon>
        <taxon>Stramenopiles</taxon>
        <taxon>Ochrophyta</taxon>
        <taxon>Bacillariophyta</taxon>
        <taxon>Coscinodiscophyceae</taxon>
        <taxon>Chaetocerotophycidae</taxon>
        <taxon>Chaetocerotales</taxon>
        <taxon>Chaetocerotaceae</taxon>
        <taxon>Chaetoceros</taxon>
    </lineage>
</organism>
<feature type="region of interest" description="Disordered" evidence="1">
    <location>
        <begin position="1044"/>
        <end position="1070"/>
    </location>
</feature>
<name>A0AAD3HAY8_9STRA</name>
<evidence type="ECO:0000313" key="4">
    <source>
        <dbReference type="Proteomes" id="UP001054902"/>
    </source>
</evidence>
<reference evidence="3 4" key="1">
    <citation type="journal article" date="2021" name="Sci. Rep.">
        <title>The genome of the diatom Chaetoceros tenuissimus carries an ancient integrated fragment of an extant virus.</title>
        <authorList>
            <person name="Hongo Y."/>
            <person name="Kimura K."/>
            <person name="Takaki Y."/>
            <person name="Yoshida Y."/>
            <person name="Baba S."/>
            <person name="Kobayashi G."/>
            <person name="Nagasaki K."/>
            <person name="Hano T."/>
            <person name="Tomaru Y."/>
        </authorList>
    </citation>
    <scope>NUCLEOTIDE SEQUENCE [LARGE SCALE GENOMIC DNA]</scope>
    <source>
        <strain evidence="3 4">NIES-3715</strain>
    </source>
</reference>
<keyword evidence="4" id="KW-1185">Reference proteome</keyword>
<sequence length="1211" mass="133011">MKILRKTVAVVLGSLIFGEISANASDIINNHQKEDRESIDHSVNDCDNAFEFPTLPYSFIVHKIPYEAKSENSLALKVCADEEYIGGSPAVWYKVIGTGDTLMARWITAYRKDIGAHVYRGSCSVGFTCVDKISQGDDYLNDTPGMFWNSILDEEYYILVFGRVGVYFDLLVISFPEPSNESCENATEITSLPFTSSGYYASSETGIDFTPAIWYKIIGNGGTITAEKIHLGGQKLHVYSGSCGDLTPVGETSNFYDKKVSWSSTFGRVYYIMVMGHSFNFSHFHLKVTSSDSAYEYLSSLPSYVPSMIPSRSSEPSSETSMKPSCSIDAIAISALPFLGSGDTTYASSQNRVALRTCVSIPYAKNNPALFYKVTGTGDFISAKTVIGDIDTQGSASNIFDSALHVYSGSCGDFTCIAGAEGGDSWFLSTVSWDSIADEEYYILVFGGSAPFGSKKTGKFTLRVESIDQAPSNDSCGNATEITALPYLSPPANTYKASSENGVALNECGEHSLDWYDDNTPAVWYKVLGTGTHMLAETIGEPRTFYSEIHVYSGSCGNFTCVEKSYKYGAAQGFKKVAWKSVLNEEYYILIFGERPNIIGEFRLRVESFQTPSNDSCENAIQITPLPDSASGYTYEASSENGVALNNCGTDYSNDAPAVWYKVIGSGDIIRADFILEYDLKIHVYSGSCGDFTCIGGDAERFASSEVTWKSVLDEEYYILVFGKTTNDVGQSTLHVESFQAPSNDSCDNASAITSLPYSASGYTYGASSENGVARYSCGNDLKLYRKDTPAVWYKVIGTGEAMMASWNHVDRTRTEKIGAHVYRGSCSGGFTCVERVPQYGDDYYYYFNGFYGFGMFWNSILGEEYYILVFGTSDANPLGEEFTLQVKSFPAQSNESCENATEISTLPFMSSGYTLSASSENGVALQSCSKQPDDDYAFYEDDTPAVWYKIIGNGGTITAEMVGREYFLINLHVYSGSCGDFYCITGDGYGYGDSKVSWGSTIGRVYYIMVFGAWENEQGHYNLKVTSSNPAYEYPSSLPSYVPSTIPSRSSEPSSEPSWLDDEQCKKKDPENDVCTKLDGRCKVDCESDEDFVCVPGLCSFDDIWGRQTKSPKLEIIEEDIDIFEIEITADGSTELKLKKATKAPLEKRTKTPKATKVPKASRSPSEKVRPKTTKAMEKETKATKSPKATKAPKSTCECRVPRNKRGCGI</sequence>
<gene>
    <name evidence="3" type="ORF">CTEN210_12909</name>
</gene>
<feature type="chain" id="PRO_5042263395" evidence="2">
    <location>
        <begin position="25"/>
        <end position="1211"/>
    </location>
</feature>
<feature type="region of interest" description="Disordered" evidence="1">
    <location>
        <begin position="1142"/>
        <end position="1211"/>
    </location>
</feature>
<dbReference type="EMBL" id="BLLK01000052">
    <property type="protein sequence ID" value="GFH56433.1"/>
    <property type="molecule type" value="Genomic_DNA"/>
</dbReference>
<proteinExistence type="predicted"/>
<accession>A0AAD3HAY8</accession>
<comment type="caution">
    <text evidence="3">The sequence shown here is derived from an EMBL/GenBank/DDBJ whole genome shotgun (WGS) entry which is preliminary data.</text>
</comment>
<feature type="compositionally biased region" description="Basic and acidic residues" evidence="1">
    <location>
        <begin position="1166"/>
        <end position="1184"/>
    </location>
</feature>
<feature type="compositionally biased region" description="Low complexity" evidence="1">
    <location>
        <begin position="1044"/>
        <end position="1059"/>
    </location>
</feature>
<dbReference type="AlphaFoldDB" id="A0AAD3HAY8"/>
<feature type="signal peptide" evidence="2">
    <location>
        <begin position="1"/>
        <end position="24"/>
    </location>
</feature>
<evidence type="ECO:0000256" key="2">
    <source>
        <dbReference type="SAM" id="SignalP"/>
    </source>
</evidence>
<feature type="compositionally biased region" description="Low complexity" evidence="1">
    <location>
        <begin position="1185"/>
        <end position="1197"/>
    </location>
</feature>
<protein>
    <submittedName>
        <fullName evidence="3">Uncharacterized protein</fullName>
    </submittedName>
</protein>
<keyword evidence="2" id="KW-0732">Signal</keyword>
<evidence type="ECO:0000313" key="3">
    <source>
        <dbReference type="EMBL" id="GFH56433.1"/>
    </source>
</evidence>